<name>A0ABY9JB43_9ACTN</name>
<gene>
    <name evidence="1" type="ORF">P8A20_15370</name>
</gene>
<dbReference type="RefSeq" id="WP_306103668.1">
    <property type="nucleotide sequence ID" value="NZ_CP120983.1"/>
</dbReference>
<reference evidence="1 2" key="1">
    <citation type="submission" date="2023-03" db="EMBL/GenBank/DDBJ databases">
        <title>Isolation and description of six Streptomyces strains from soil environments, able to metabolize different microbial glucans.</title>
        <authorList>
            <person name="Widen T."/>
            <person name="Larsbrink J."/>
        </authorList>
    </citation>
    <scope>NUCLEOTIDE SEQUENCE [LARGE SCALE GENOMIC DNA]</scope>
    <source>
        <strain evidence="1 2">Alt3</strain>
    </source>
</reference>
<keyword evidence="2" id="KW-1185">Reference proteome</keyword>
<evidence type="ECO:0000313" key="2">
    <source>
        <dbReference type="Proteomes" id="UP001224433"/>
    </source>
</evidence>
<dbReference type="EMBL" id="CP120983">
    <property type="protein sequence ID" value="WLQ64890.1"/>
    <property type="molecule type" value="Genomic_DNA"/>
</dbReference>
<proteinExistence type="predicted"/>
<accession>A0ABY9JB43</accession>
<sequence>MTGSGIAVPEEFIHPDITHEGTRRALVEGVLPDGQGGMGFTRLSASRMVTAVDLVDEGDDPGALDPHTAGTVVVGHLLIEGEEAQAVVVDGETGRVFSLRMSAPQYAELYPLAPSLDALARFLTAVGELATLSGRFAHLQGRFGAPVVEEASALLSSVFTDESWGVDGWGDVEWAGEVPSLWRIAALIRPLALIAAPGRGLHLDLPPDFVEEEFGAEEVVRIAPADLPESLEHEPTRRFLSEVGLPKDGLMFWLDEPENILKRVASVCAERQADPALRHLDIVGKLPDDSDHLLVIGGLVHDFDVIVDGRTGLVHYALFDDDTVTPVNADVSTLAFTVWMHSRQQKLEEEYDLAGDMGEFYHQVADTMVAVLAAVDPVACVPATGPDDYRYWPEVFHDEAGGVL</sequence>
<evidence type="ECO:0000313" key="1">
    <source>
        <dbReference type="EMBL" id="WLQ64890.1"/>
    </source>
</evidence>
<dbReference type="Pfam" id="PF14435">
    <property type="entry name" value="SUKH-4"/>
    <property type="match status" value="2"/>
</dbReference>
<protein>
    <submittedName>
        <fullName evidence="1">SUKH-4 family immunity protein</fullName>
    </submittedName>
</protein>
<organism evidence="1 2">
    <name type="scientific">Streptomyces glycanivorans</name>
    <dbReference type="NCBI Taxonomy" id="3033808"/>
    <lineage>
        <taxon>Bacteria</taxon>
        <taxon>Bacillati</taxon>
        <taxon>Actinomycetota</taxon>
        <taxon>Actinomycetes</taxon>
        <taxon>Kitasatosporales</taxon>
        <taxon>Streptomycetaceae</taxon>
        <taxon>Streptomyces</taxon>
    </lineage>
</organism>
<dbReference type="InterPro" id="IPR025851">
    <property type="entry name" value="SUKH-4"/>
</dbReference>
<dbReference type="Proteomes" id="UP001224433">
    <property type="component" value="Chromosome"/>
</dbReference>